<evidence type="ECO:0000259" key="12">
    <source>
        <dbReference type="Pfam" id="PF10613"/>
    </source>
</evidence>
<dbReference type="CDD" id="cd19990">
    <property type="entry name" value="PBP1_GABAb_receptor_plant"/>
    <property type="match status" value="1"/>
</dbReference>
<dbReference type="FunFam" id="3.40.190.10:FF:000291">
    <property type="entry name" value="Glutamate receptor"/>
    <property type="match status" value="1"/>
</dbReference>
<proteinExistence type="predicted"/>
<dbReference type="SUPFAM" id="SSF53850">
    <property type="entry name" value="Periplasmic binding protein-like II"/>
    <property type="match status" value="1"/>
</dbReference>
<dbReference type="PRINTS" id="PR00248">
    <property type="entry name" value="GPCRMGR"/>
</dbReference>
<evidence type="ECO:0000256" key="10">
    <source>
        <dbReference type="ARBA" id="ARBA00023303"/>
    </source>
</evidence>
<gene>
    <name evidence="13" type="ORF">GH714_016769</name>
</gene>
<evidence type="ECO:0000313" key="14">
    <source>
        <dbReference type="Proteomes" id="UP000467840"/>
    </source>
</evidence>
<dbReference type="GO" id="GO:0016020">
    <property type="term" value="C:membrane"/>
    <property type="evidence" value="ECO:0007669"/>
    <property type="project" value="UniProtKB-SubCell"/>
</dbReference>
<name>A0A6A6K517_HEVBR</name>
<keyword evidence="7" id="KW-0675">Receptor</keyword>
<keyword evidence="9" id="KW-1071">Ligand-gated ion channel</keyword>
<evidence type="ECO:0000256" key="3">
    <source>
        <dbReference type="ARBA" id="ARBA00022692"/>
    </source>
</evidence>
<keyword evidence="5" id="KW-0406">Ion transport</keyword>
<keyword evidence="14" id="KW-1185">Reference proteome</keyword>
<keyword evidence="3" id="KW-0812">Transmembrane</keyword>
<reference evidence="13 14" key="1">
    <citation type="journal article" date="2020" name="Mol. Plant">
        <title>The Chromosome-Based Rubber Tree Genome Provides New Insights into Spurge Genome Evolution and Rubber Biosynthesis.</title>
        <authorList>
            <person name="Liu J."/>
            <person name="Shi C."/>
            <person name="Shi C.C."/>
            <person name="Li W."/>
            <person name="Zhang Q.J."/>
            <person name="Zhang Y."/>
            <person name="Li K."/>
            <person name="Lu H.F."/>
            <person name="Shi C."/>
            <person name="Zhu S.T."/>
            <person name="Xiao Z.Y."/>
            <person name="Nan H."/>
            <person name="Yue Y."/>
            <person name="Zhu X.G."/>
            <person name="Wu Y."/>
            <person name="Hong X.N."/>
            <person name="Fan G.Y."/>
            <person name="Tong Y."/>
            <person name="Zhang D."/>
            <person name="Mao C.L."/>
            <person name="Liu Y.L."/>
            <person name="Hao S.J."/>
            <person name="Liu W.Q."/>
            <person name="Lv M.Q."/>
            <person name="Zhang H.B."/>
            <person name="Liu Y."/>
            <person name="Hu-Tang G.R."/>
            <person name="Wang J.P."/>
            <person name="Wang J.H."/>
            <person name="Sun Y.H."/>
            <person name="Ni S.B."/>
            <person name="Chen W.B."/>
            <person name="Zhang X.C."/>
            <person name="Jiao Y.N."/>
            <person name="Eichler E.E."/>
            <person name="Li G.H."/>
            <person name="Liu X."/>
            <person name="Gao L.Z."/>
        </authorList>
    </citation>
    <scope>NUCLEOTIDE SEQUENCE [LARGE SCALE GENOMIC DNA]</scope>
    <source>
        <strain evidence="14">cv. GT1</strain>
        <tissue evidence="13">Leaf</tissue>
    </source>
</reference>
<comment type="subcellular location">
    <subcellularLocation>
        <location evidence="1">Membrane</location>
        <topology evidence="1">Multi-pass membrane protein</topology>
    </subcellularLocation>
</comment>
<evidence type="ECO:0000259" key="11">
    <source>
        <dbReference type="Pfam" id="PF01094"/>
    </source>
</evidence>
<dbReference type="AlphaFoldDB" id="A0A6A6K517"/>
<evidence type="ECO:0000256" key="5">
    <source>
        <dbReference type="ARBA" id="ARBA00023065"/>
    </source>
</evidence>
<keyword evidence="6" id="KW-0472">Membrane</keyword>
<dbReference type="Gene3D" id="3.40.190.10">
    <property type="entry name" value="Periplasmic binding protein-like II"/>
    <property type="match status" value="1"/>
</dbReference>
<dbReference type="PANTHER" id="PTHR34836:SF7">
    <property type="entry name" value="RECEPTOR LIGAND BINDING REGION DOMAIN-CONTAINING PROTEIN"/>
    <property type="match status" value="1"/>
</dbReference>
<evidence type="ECO:0000256" key="4">
    <source>
        <dbReference type="ARBA" id="ARBA00022989"/>
    </source>
</evidence>
<dbReference type="InterPro" id="IPR019594">
    <property type="entry name" value="Glu/Gly-bd"/>
</dbReference>
<dbReference type="InterPro" id="IPR044440">
    <property type="entry name" value="GABAb_receptor_plant_PBP1"/>
</dbReference>
<dbReference type="FunFam" id="3.40.50.2300:FF:000081">
    <property type="entry name" value="Glutamate receptor"/>
    <property type="match status" value="1"/>
</dbReference>
<dbReference type="InterPro" id="IPR001828">
    <property type="entry name" value="ANF_lig-bd_rcpt"/>
</dbReference>
<evidence type="ECO:0000256" key="6">
    <source>
        <dbReference type="ARBA" id="ARBA00023136"/>
    </source>
</evidence>
<evidence type="ECO:0000256" key="7">
    <source>
        <dbReference type="ARBA" id="ARBA00023170"/>
    </source>
</evidence>
<keyword evidence="10" id="KW-0407">Ion channel</keyword>
<dbReference type="Proteomes" id="UP000467840">
    <property type="component" value="Chromosome 12"/>
</dbReference>
<dbReference type="EMBL" id="JAAGAX010000018">
    <property type="protein sequence ID" value="KAF2283880.1"/>
    <property type="molecule type" value="Genomic_DNA"/>
</dbReference>
<comment type="caution">
    <text evidence="13">The sequence shown here is derived from an EMBL/GenBank/DDBJ whole genome shotgun (WGS) entry which is preliminary data.</text>
</comment>
<feature type="domain" description="Receptor ligand binding region" evidence="11">
    <location>
        <begin position="5"/>
        <end position="317"/>
    </location>
</feature>
<feature type="domain" description="Ionotropic glutamate receptor L-glutamate and glycine-binding" evidence="12">
    <location>
        <begin position="381"/>
        <end position="466"/>
    </location>
</feature>
<dbReference type="PANTHER" id="PTHR34836">
    <property type="entry name" value="OS06G0188250 PROTEIN"/>
    <property type="match status" value="1"/>
</dbReference>
<evidence type="ECO:0000256" key="1">
    <source>
        <dbReference type="ARBA" id="ARBA00004141"/>
    </source>
</evidence>
<dbReference type="Pfam" id="PF10613">
    <property type="entry name" value="Lig_chan-Glu_bd"/>
    <property type="match status" value="1"/>
</dbReference>
<dbReference type="Gene3D" id="3.40.50.2300">
    <property type="match status" value="2"/>
</dbReference>
<dbReference type="SUPFAM" id="SSF53822">
    <property type="entry name" value="Periplasmic binding protein-like I"/>
    <property type="match status" value="1"/>
</dbReference>
<dbReference type="GO" id="GO:0004930">
    <property type="term" value="F:G protein-coupled receptor activity"/>
    <property type="evidence" value="ECO:0007669"/>
    <property type="project" value="InterPro"/>
</dbReference>
<evidence type="ECO:0008006" key="15">
    <source>
        <dbReference type="Google" id="ProtNLM"/>
    </source>
</evidence>
<dbReference type="InterPro" id="IPR000337">
    <property type="entry name" value="GPCR_3"/>
</dbReference>
<dbReference type="InterPro" id="IPR028082">
    <property type="entry name" value="Peripla_BP_I"/>
</dbReference>
<evidence type="ECO:0000256" key="8">
    <source>
        <dbReference type="ARBA" id="ARBA00023180"/>
    </source>
</evidence>
<keyword evidence="2" id="KW-0813">Transport</keyword>
<accession>A0A6A6K517</accession>
<dbReference type="Pfam" id="PF01094">
    <property type="entry name" value="ANF_receptor"/>
    <property type="match status" value="1"/>
</dbReference>
<protein>
    <recommendedName>
        <fullName evidence="15">Ionotropic glutamate receptor C-terminal domain-containing protein</fullName>
    </recommendedName>
</protein>
<evidence type="ECO:0000313" key="13">
    <source>
        <dbReference type="EMBL" id="KAF2283880.1"/>
    </source>
</evidence>
<keyword evidence="8" id="KW-0325">Glycoprotein</keyword>
<evidence type="ECO:0000256" key="2">
    <source>
        <dbReference type="ARBA" id="ARBA00022448"/>
    </source>
</evidence>
<sequence>MENEEMQAIIGPQRSSQAKFVIELGGKAQVPIISFSANSPSLSTGQSQFFVRKAHNDSFQVKAIASIVHAYGWQEIVIIYEDTDYGNGLIPYLLDSFQEIGTRIFCRISIRVSYKDNEITGEVNYLKRKRRSTFIVHMTATLGSRLFLLAKNVGMMGEGYAWLVTQGLSTLLDPVDEKVMMDSMDSMQGVLGVRPYIPTSKMLENFKSRWEKNFSSRKPHRKLDELNLFGLWAYDTIWAIAMAVEKTVDNVKPSILKHNYTSQSTTNNLEATIGISTMGPILLNSILNTRFQGLSGECHLAKGELIPKALEIFNVMGNKERILGYYSLNGALSKSLTSKEKLGKPIWPGDTDEQPRKLRIGVPVTTGFREFLKVEWHPETGKPIVSGFCADVFREALKMLPFPLPYEFIPFADKERKSKETYDQLLYQIKQQEVDAVVGDTTIVADRSLYVDFTLPYTESGVSMVVLMKHDERDNKWIFLKPLSLDL</sequence>
<dbReference type="InterPro" id="IPR015683">
    <property type="entry name" value="Ionotropic_Glu_rcpt"/>
</dbReference>
<organism evidence="13 14">
    <name type="scientific">Hevea brasiliensis</name>
    <name type="common">Para rubber tree</name>
    <name type="synonym">Siphonia brasiliensis</name>
    <dbReference type="NCBI Taxonomy" id="3981"/>
    <lineage>
        <taxon>Eukaryota</taxon>
        <taxon>Viridiplantae</taxon>
        <taxon>Streptophyta</taxon>
        <taxon>Embryophyta</taxon>
        <taxon>Tracheophyta</taxon>
        <taxon>Spermatophyta</taxon>
        <taxon>Magnoliopsida</taxon>
        <taxon>eudicotyledons</taxon>
        <taxon>Gunneridae</taxon>
        <taxon>Pentapetalae</taxon>
        <taxon>rosids</taxon>
        <taxon>fabids</taxon>
        <taxon>Malpighiales</taxon>
        <taxon>Euphorbiaceae</taxon>
        <taxon>Crotonoideae</taxon>
        <taxon>Micrandreae</taxon>
        <taxon>Hevea</taxon>
    </lineage>
</organism>
<evidence type="ECO:0000256" key="9">
    <source>
        <dbReference type="ARBA" id="ARBA00023286"/>
    </source>
</evidence>
<keyword evidence="4" id="KW-1133">Transmembrane helix</keyword>
<dbReference type="GO" id="GO:0015276">
    <property type="term" value="F:ligand-gated monoatomic ion channel activity"/>
    <property type="evidence" value="ECO:0007669"/>
    <property type="project" value="InterPro"/>
</dbReference>